<reference evidence="2" key="1">
    <citation type="submission" date="2022-11" db="UniProtKB">
        <authorList>
            <consortium name="WormBaseParasite"/>
        </authorList>
    </citation>
    <scope>IDENTIFICATION</scope>
</reference>
<dbReference type="GO" id="GO:0045271">
    <property type="term" value="C:respiratory chain complex I"/>
    <property type="evidence" value="ECO:0007669"/>
    <property type="project" value="InterPro"/>
</dbReference>
<sequence length="88" mass="10163">MLSARHSVAIITRLASSTVPSTGTTGIEHAIKFKEIGKRHKQDFKDYKCIDYLNYNTFSYYDIENDMKKYRVEQPSKDKADTLPSVKQ</sequence>
<evidence type="ECO:0000313" key="2">
    <source>
        <dbReference type="WBParaSite" id="PDA_v2.g25813.t1"/>
    </source>
</evidence>
<dbReference type="WBParaSite" id="PDA_v2.g25813.t1">
    <property type="protein sequence ID" value="PDA_v2.g25813.t1"/>
    <property type="gene ID" value="PDA_v2.g25813"/>
</dbReference>
<dbReference type="GO" id="GO:0005739">
    <property type="term" value="C:mitochondrion"/>
    <property type="evidence" value="ECO:0007669"/>
    <property type="project" value="InterPro"/>
</dbReference>
<accession>A0A914Q3K4</accession>
<dbReference type="Pfam" id="PF15880">
    <property type="entry name" value="NDUFV3"/>
    <property type="match status" value="1"/>
</dbReference>
<protein>
    <submittedName>
        <fullName evidence="2">NADH dehydrogenase [ubiquinone] flavoprotein 3, mitochondrial</fullName>
    </submittedName>
</protein>
<dbReference type="InterPro" id="IPR026193">
    <property type="entry name" value="NDUFV3"/>
</dbReference>
<organism evidence="1 2">
    <name type="scientific">Panagrolaimus davidi</name>
    <dbReference type="NCBI Taxonomy" id="227884"/>
    <lineage>
        <taxon>Eukaryota</taxon>
        <taxon>Metazoa</taxon>
        <taxon>Ecdysozoa</taxon>
        <taxon>Nematoda</taxon>
        <taxon>Chromadorea</taxon>
        <taxon>Rhabditida</taxon>
        <taxon>Tylenchina</taxon>
        <taxon>Panagrolaimomorpha</taxon>
        <taxon>Panagrolaimoidea</taxon>
        <taxon>Panagrolaimidae</taxon>
        <taxon>Panagrolaimus</taxon>
    </lineage>
</organism>
<evidence type="ECO:0000313" key="1">
    <source>
        <dbReference type="Proteomes" id="UP000887578"/>
    </source>
</evidence>
<proteinExistence type="predicted"/>
<dbReference type="AlphaFoldDB" id="A0A914Q3K4"/>
<name>A0A914Q3K4_9BILA</name>
<dbReference type="Proteomes" id="UP000887578">
    <property type="component" value="Unplaced"/>
</dbReference>
<keyword evidence="1" id="KW-1185">Reference proteome</keyword>